<protein>
    <submittedName>
        <fullName evidence="1">Uncharacterized protein</fullName>
    </submittedName>
</protein>
<evidence type="ECO:0000313" key="1">
    <source>
        <dbReference type="EMBL" id="MBW99360.1"/>
    </source>
</evidence>
<dbReference type="EMBL" id="GGEC01018877">
    <property type="protein sequence ID" value="MBW99360.1"/>
    <property type="molecule type" value="Transcribed_RNA"/>
</dbReference>
<proteinExistence type="predicted"/>
<reference evidence="1" key="1">
    <citation type="submission" date="2018-02" db="EMBL/GenBank/DDBJ databases">
        <title>Rhizophora mucronata_Transcriptome.</title>
        <authorList>
            <person name="Meera S.P."/>
            <person name="Sreeshan A."/>
            <person name="Augustine A."/>
        </authorList>
    </citation>
    <scope>NUCLEOTIDE SEQUENCE</scope>
    <source>
        <tissue evidence="1">Leaf</tissue>
    </source>
</reference>
<sequence>MEMKGFADSDSDSENEQG</sequence>
<dbReference type="AlphaFoldDB" id="A0A2P2K0Y2"/>
<organism evidence="1">
    <name type="scientific">Rhizophora mucronata</name>
    <name type="common">Asiatic mangrove</name>
    <dbReference type="NCBI Taxonomy" id="61149"/>
    <lineage>
        <taxon>Eukaryota</taxon>
        <taxon>Viridiplantae</taxon>
        <taxon>Streptophyta</taxon>
        <taxon>Embryophyta</taxon>
        <taxon>Tracheophyta</taxon>
        <taxon>Spermatophyta</taxon>
        <taxon>Magnoliopsida</taxon>
        <taxon>eudicotyledons</taxon>
        <taxon>Gunneridae</taxon>
        <taxon>Pentapetalae</taxon>
        <taxon>rosids</taxon>
        <taxon>fabids</taxon>
        <taxon>Malpighiales</taxon>
        <taxon>Rhizophoraceae</taxon>
        <taxon>Rhizophora</taxon>
    </lineage>
</organism>
<accession>A0A2P2K0Y2</accession>
<name>A0A2P2K0Y2_RHIMU</name>